<feature type="chain" id="PRO_5047521173" description="T9SS type B sorting domain-containing protein" evidence="1">
    <location>
        <begin position="24"/>
        <end position="905"/>
    </location>
</feature>
<organism evidence="2 3">
    <name type="scientific">Algibacter aquimarinus</name>
    <dbReference type="NCBI Taxonomy" id="1136748"/>
    <lineage>
        <taxon>Bacteria</taxon>
        <taxon>Pseudomonadati</taxon>
        <taxon>Bacteroidota</taxon>
        <taxon>Flavobacteriia</taxon>
        <taxon>Flavobacteriales</taxon>
        <taxon>Flavobacteriaceae</taxon>
        <taxon>Algibacter</taxon>
    </lineage>
</organism>
<dbReference type="NCBIfam" id="TIGR04131">
    <property type="entry name" value="Bac_Flav_CTERM"/>
    <property type="match status" value="1"/>
</dbReference>
<dbReference type="EMBL" id="BAABJK010000011">
    <property type="protein sequence ID" value="GAA4976699.1"/>
    <property type="molecule type" value="Genomic_DNA"/>
</dbReference>
<feature type="signal peptide" evidence="1">
    <location>
        <begin position="1"/>
        <end position="23"/>
    </location>
</feature>
<comment type="caution">
    <text evidence="2">The sequence shown here is derived from an EMBL/GenBank/DDBJ whole genome shotgun (WGS) entry which is preliminary data.</text>
</comment>
<dbReference type="InterPro" id="IPR015943">
    <property type="entry name" value="WD40/YVTN_repeat-like_dom_sf"/>
</dbReference>
<dbReference type="InterPro" id="IPR011048">
    <property type="entry name" value="Haem_d1_sf"/>
</dbReference>
<evidence type="ECO:0008006" key="4">
    <source>
        <dbReference type="Google" id="ProtNLM"/>
    </source>
</evidence>
<dbReference type="Gene3D" id="2.130.10.10">
    <property type="entry name" value="YVTN repeat-like/Quinoprotein amine dehydrogenase"/>
    <property type="match status" value="1"/>
</dbReference>
<sequence>MKQKIFLLIIILTGAKALSQNQAANWYFGENAGLSFNLDTNSVSITTDGRLNTREGCSSISDDSGNLLFYTDGITVWNKNHVTMANGSGLFGDPSSSQSAIIVPKPESSNIYYIFTVDNNLNGFNFGLNYSEVDITLDNGLGAVTDKNTNLLGVCSEKITAVLKDCISGSIWVLAYASKDGTEERLYDTFHAFEVSPSGVDSNSVKTTLTPIVSDGRGYLKLSPDGKKIASANVRDGLFIYDFDVSTGTLTNKQTINLSDTNGNIFPYGVEFSPNSNLLYVHSSNDFFDFDDPSNGNIPSNHTSILAQFDLSNNNPSDSRVIIDERQLYRGALQLGPNGKIYRALSATYNEGLPFLGVIENPNTIGRGCNYIHNAINLTPFNSSQGLPPFISSFFNTEIDIIKNGESSINLALCDGDKYTLISENISGASYIWTLDGVPLTETDFDLEVSKSGHYQVYIDPNNGDCAFEGQAFVVYNQNPEAFNHTILQCDEDDIIDGFTTFNLNEANPELTNNNSNLSTRFYTDIARTNQINGSSFSNISNPQIIYVEVYDTNTNCYDISELEISVSTTDSNDVSITICDDDGVEDGFQTFNLSEVNSQIVNGLPNGLNISYFETYEDSLLEQNDLGSSFTNTIPYNQTIYARVENANNCYGISEISLKVDELPNIEIESSNFYCLNNFPKPIIINAGVINDSPSKYTYLWSSGETTYNIEINEPGEYNVLVTNSNGCSKSRKVNIEPSNLATFNAIDVIDVTDNNTITVMVSGEGIYEYALFKENNNLIIPYQENNIFENVSPGIYSVSVKDVKNNCGSVEQNVSVIGFPKFFTPNNDGINDTWQVYGVSSMFQPNSKILIYNRYGKLVQEINPLGQGWNGTSNGIKLPSDDYWFSITLQDGRIFKNHFTLKY</sequence>
<evidence type="ECO:0000313" key="3">
    <source>
        <dbReference type="Proteomes" id="UP001501692"/>
    </source>
</evidence>
<dbReference type="Pfam" id="PF13585">
    <property type="entry name" value="CHU_C"/>
    <property type="match status" value="1"/>
</dbReference>
<gene>
    <name evidence="2" type="ORF">GCM10023315_29430</name>
</gene>
<reference evidence="3" key="1">
    <citation type="journal article" date="2019" name="Int. J. Syst. Evol. Microbiol.">
        <title>The Global Catalogue of Microorganisms (GCM) 10K type strain sequencing project: providing services to taxonomists for standard genome sequencing and annotation.</title>
        <authorList>
            <consortium name="The Broad Institute Genomics Platform"/>
            <consortium name="The Broad Institute Genome Sequencing Center for Infectious Disease"/>
            <person name="Wu L."/>
            <person name="Ma J."/>
        </authorList>
    </citation>
    <scope>NUCLEOTIDE SEQUENCE [LARGE SCALE GENOMIC DNA]</scope>
    <source>
        <strain evidence="3">JCM 18287</strain>
    </source>
</reference>
<dbReference type="SUPFAM" id="SSF51004">
    <property type="entry name" value="C-terminal (heme d1) domain of cytochrome cd1-nitrite reductase"/>
    <property type="match status" value="1"/>
</dbReference>
<evidence type="ECO:0000313" key="2">
    <source>
        <dbReference type="EMBL" id="GAA4976699.1"/>
    </source>
</evidence>
<dbReference type="RefSeq" id="WP_345170246.1">
    <property type="nucleotide sequence ID" value="NZ_BAABJK010000011.1"/>
</dbReference>
<proteinExistence type="predicted"/>
<dbReference type="Proteomes" id="UP001501692">
    <property type="component" value="Unassembled WGS sequence"/>
</dbReference>
<accession>A0ABP9HS09</accession>
<name>A0ABP9HS09_9FLAO</name>
<protein>
    <recommendedName>
        <fullName evidence="4">T9SS type B sorting domain-containing protein</fullName>
    </recommendedName>
</protein>
<keyword evidence="3" id="KW-1185">Reference proteome</keyword>
<evidence type="ECO:0000256" key="1">
    <source>
        <dbReference type="SAM" id="SignalP"/>
    </source>
</evidence>
<dbReference type="InterPro" id="IPR026341">
    <property type="entry name" value="T9SS_type_B"/>
</dbReference>
<keyword evidence="1" id="KW-0732">Signal</keyword>